<dbReference type="RefSeq" id="WP_153282249.1">
    <property type="nucleotide sequence ID" value="NZ_CP045644.1"/>
</dbReference>
<gene>
    <name evidence="1" type="ORF">GFK26_12590</name>
</gene>
<name>A0A5Q0M276_VARPD</name>
<sequence length="97" mass="10907">MSIYRKVVVQSYLARGEKSSSTIRARPVDGQGLDVDMHVECSSNMRNGHPVGTFFLITAQVTDRQSGPPFLYTSFRWVYDVLSPAAAQKFIREGGWH</sequence>
<organism evidence="1 2">
    <name type="scientific">Variovorax paradoxus</name>
    <dbReference type="NCBI Taxonomy" id="34073"/>
    <lineage>
        <taxon>Bacteria</taxon>
        <taxon>Pseudomonadati</taxon>
        <taxon>Pseudomonadota</taxon>
        <taxon>Betaproteobacteria</taxon>
        <taxon>Burkholderiales</taxon>
        <taxon>Comamonadaceae</taxon>
        <taxon>Variovorax</taxon>
    </lineage>
</organism>
<evidence type="ECO:0000313" key="2">
    <source>
        <dbReference type="Proteomes" id="UP000326780"/>
    </source>
</evidence>
<reference evidence="1 2" key="1">
    <citation type="submission" date="2019-10" db="EMBL/GenBank/DDBJ databases">
        <title>Complete genome sequence of Variovorax paradoxus 5C-2.</title>
        <authorList>
            <person name="Gogoleva N.E."/>
            <person name="Balkin A.S."/>
        </authorList>
    </citation>
    <scope>NUCLEOTIDE SEQUENCE [LARGE SCALE GENOMIC DNA]</scope>
    <source>
        <strain evidence="1 2">5C-2</strain>
    </source>
</reference>
<protein>
    <submittedName>
        <fullName evidence="1">Uncharacterized protein</fullName>
    </submittedName>
</protein>
<dbReference type="AlphaFoldDB" id="A0A5Q0M276"/>
<accession>A0A5Q0M276</accession>
<dbReference type="EMBL" id="CP045644">
    <property type="protein sequence ID" value="QFZ83536.1"/>
    <property type="molecule type" value="Genomic_DNA"/>
</dbReference>
<proteinExistence type="predicted"/>
<dbReference type="Proteomes" id="UP000326780">
    <property type="component" value="Chromosome"/>
</dbReference>
<evidence type="ECO:0000313" key="1">
    <source>
        <dbReference type="EMBL" id="QFZ83536.1"/>
    </source>
</evidence>